<sequence length="286" mass="30472">MGTPSDGWSPIQPEAEQDRRPATQVAPEAPGFSPPAPAVAPSTSARRSYAEAYESLTFTVVTRAQRDLTVTLAAQPVFDLARSAPVGRRIRRLVRHQGGERALLGLGRRTLDAVDLHRIDLLTLRQGLDLLRSAPAGSGLLPAYWRTVASSRGRFALLCTELQHARTPGSLMIEVLGGLEQAPPEAIAEAISHFETAAQGIVLHIAPDLAAARRLKNVGGCCLAIDFAGVEHEHARDWRGAAELIGVARASCGQVLLLNLRPDRGLAAYSAGATHAVFAGMDPLRV</sequence>
<keyword evidence="3" id="KW-1185">Reference proteome</keyword>
<dbReference type="OrthoDB" id="7204187at2"/>
<evidence type="ECO:0000313" key="3">
    <source>
        <dbReference type="Proteomes" id="UP000198788"/>
    </source>
</evidence>
<accession>A0A1I6SK86</accession>
<name>A0A1I6SK86_9CAUL</name>
<feature type="region of interest" description="Disordered" evidence="1">
    <location>
        <begin position="1"/>
        <end position="43"/>
    </location>
</feature>
<gene>
    <name evidence="2" type="ORF">SAMN05192570_2517</name>
</gene>
<organism evidence="2 3">
    <name type="scientific">Brevundimonas viscosa</name>
    <dbReference type="NCBI Taxonomy" id="871741"/>
    <lineage>
        <taxon>Bacteria</taxon>
        <taxon>Pseudomonadati</taxon>
        <taxon>Pseudomonadota</taxon>
        <taxon>Alphaproteobacteria</taxon>
        <taxon>Caulobacterales</taxon>
        <taxon>Caulobacteraceae</taxon>
        <taxon>Brevundimonas</taxon>
    </lineage>
</organism>
<dbReference type="Proteomes" id="UP000198788">
    <property type="component" value="Unassembled WGS sequence"/>
</dbReference>
<dbReference type="STRING" id="871741.SAMN05192570_2517"/>
<proteinExistence type="predicted"/>
<evidence type="ECO:0000256" key="1">
    <source>
        <dbReference type="SAM" id="MobiDB-lite"/>
    </source>
</evidence>
<dbReference type="RefSeq" id="WP_092311223.1">
    <property type="nucleotide sequence ID" value="NZ_FOZV01000005.1"/>
</dbReference>
<dbReference type="AlphaFoldDB" id="A0A1I6SK86"/>
<protein>
    <submittedName>
        <fullName evidence="2">Uncharacterized protein</fullName>
    </submittedName>
</protein>
<reference evidence="3" key="1">
    <citation type="submission" date="2016-10" db="EMBL/GenBank/DDBJ databases">
        <authorList>
            <person name="Varghese N."/>
            <person name="Submissions S."/>
        </authorList>
    </citation>
    <scope>NUCLEOTIDE SEQUENCE [LARGE SCALE GENOMIC DNA]</scope>
    <source>
        <strain evidence="3">CGMCC 1.10683</strain>
    </source>
</reference>
<evidence type="ECO:0000313" key="2">
    <source>
        <dbReference type="EMBL" id="SFS77377.1"/>
    </source>
</evidence>
<dbReference type="EMBL" id="FOZV01000005">
    <property type="protein sequence ID" value="SFS77377.1"/>
    <property type="molecule type" value="Genomic_DNA"/>
</dbReference>